<reference evidence="1 2" key="1">
    <citation type="journal article" date="2015" name="Nature">
        <title>rRNA introns, odd ribosomes, and small enigmatic genomes across a large radiation of phyla.</title>
        <authorList>
            <person name="Brown C.T."/>
            <person name="Hug L.A."/>
            <person name="Thomas B.C."/>
            <person name="Sharon I."/>
            <person name="Castelle C.J."/>
            <person name="Singh A."/>
            <person name="Wilkins M.J."/>
            <person name="Williams K.H."/>
            <person name="Banfield J.F."/>
        </authorList>
    </citation>
    <scope>NUCLEOTIDE SEQUENCE [LARGE SCALE GENOMIC DNA]</scope>
</reference>
<name>A0A0G0DD64_9BACT</name>
<gene>
    <name evidence="1" type="ORF">UR54_C0004G0019</name>
</gene>
<dbReference type="STRING" id="1618477.UR54_C0004G0019"/>
<dbReference type="AlphaFoldDB" id="A0A0G0DD64"/>
<comment type="caution">
    <text evidence="1">The sequence shown here is derived from an EMBL/GenBank/DDBJ whole genome shotgun (WGS) entry which is preliminary data.</text>
</comment>
<evidence type="ECO:0000313" key="1">
    <source>
        <dbReference type="EMBL" id="KKP61245.1"/>
    </source>
</evidence>
<dbReference type="Proteomes" id="UP000034688">
    <property type="component" value="Unassembled WGS sequence"/>
</dbReference>
<sequence>MNIVDNIRRIFDRNDIRYIVDHRLKDQKRELVSITHDADAIEKFFLSRNTPLPILYNLCTIGFDSPKEAEQIGEYGKGMFHNFVPPEIPGHEGTVSYHDGMLFFNGRAHPNEWAGNEKGPMIVSHQLNVIKELIRRQRTKDGVDPLVVLTYVVGVREGHPLQPGDLGMILDDTEMTNIIHPGFGARTSLDQREGSHFQAKAGRSSNFEVAKAFADYAKETGYDRVFPAVAVGTPGTTEFQSYLEVALLDEAFERARQGNLKKLVDDVFGEGGAERLSLLFDMGITSELATMRQKNKGEKEFNYIAFGLGTDLVGGVQSMNIDHDAVFEKAVKEGEYHRDHIMNFARGFSTKLSQKLPDYSLRANFKK</sequence>
<evidence type="ECO:0000313" key="2">
    <source>
        <dbReference type="Proteomes" id="UP000034688"/>
    </source>
</evidence>
<proteinExistence type="predicted"/>
<organism evidence="1 2">
    <name type="scientific">Candidatus Roizmanbacteria bacterium GW2011_GWA2_34_18</name>
    <dbReference type="NCBI Taxonomy" id="1618477"/>
    <lineage>
        <taxon>Bacteria</taxon>
        <taxon>Candidatus Roizmaniibacteriota</taxon>
    </lineage>
</organism>
<dbReference type="EMBL" id="LBPP01000004">
    <property type="protein sequence ID" value="KKP61245.1"/>
    <property type="molecule type" value="Genomic_DNA"/>
</dbReference>
<accession>A0A0G0DD64</accession>
<protein>
    <submittedName>
        <fullName evidence="1">Uncharacterized protein</fullName>
    </submittedName>
</protein>